<dbReference type="Gene3D" id="3.40.50.410">
    <property type="entry name" value="von Willebrand factor, type A domain"/>
    <property type="match status" value="1"/>
</dbReference>
<accession>A0ABM9JFP1</accession>
<keyword evidence="6" id="KW-0687">Ribonucleoprotein</keyword>
<evidence type="ECO:0000256" key="6">
    <source>
        <dbReference type="ARBA" id="ARBA00023274"/>
    </source>
</evidence>
<evidence type="ECO:0000256" key="2">
    <source>
        <dbReference type="ARBA" id="ARBA00007814"/>
    </source>
</evidence>
<evidence type="ECO:0000256" key="3">
    <source>
        <dbReference type="ARBA" id="ARBA00022490"/>
    </source>
</evidence>
<dbReference type="InterPro" id="IPR040322">
    <property type="entry name" value="TROVE2"/>
</dbReference>
<evidence type="ECO:0000256" key="5">
    <source>
        <dbReference type="ARBA" id="ARBA00022884"/>
    </source>
</evidence>
<evidence type="ECO:0000313" key="9">
    <source>
        <dbReference type="Proteomes" id="UP001189773"/>
    </source>
</evidence>
<evidence type="ECO:0000313" key="8">
    <source>
        <dbReference type="EMBL" id="CAJ0792129.1"/>
    </source>
</evidence>
<dbReference type="SUPFAM" id="SSF53300">
    <property type="entry name" value="vWA-like"/>
    <property type="match status" value="1"/>
</dbReference>
<keyword evidence="5" id="KW-0694">RNA-binding</keyword>
<dbReference type="CDD" id="cd00198">
    <property type="entry name" value="vWFA"/>
    <property type="match status" value="1"/>
</dbReference>
<dbReference type="PROSITE" id="PS50988">
    <property type="entry name" value="TROVE"/>
    <property type="match status" value="1"/>
</dbReference>
<proteinExistence type="inferred from homology"/>
<sequence length="461" mass="50969">MKLNTVAASTPTYTHEDVLASLHVKPIDRLRRTVMACLLWESQFYESGESIADRIKSLVSQCDVQEVADLAIKAREDMKLRHAPLLLVRELARHQGAGSIVGRTLTRVIQRADEIGEFLAMYWQDGRCPVSKQVKLGLAGAFRKFDAYQFAKYDRDTTVKLRDALFLSHAKPQDNDRHYTRHERATERRLNATPKLSHDEALYRQIAERTLPVPDTWEVALSGGADKRETFERLLAENKLGYLALLRNLRNMADAGVPAELVTKHLIAGAAKSKALPFRFVAAARAVPQWEPFVDAAMLEAMHGMPKLAGRTNLLVDVSGSMDSRLSEKSDLNRIDAASALAVLVRGICPEVRVFTFSNSVVEVPPRVGMSLIDAIARSQPHSGTYLGRAVQAVNSAAPGAERTIVITDEQSHDVVGAPGGRGYMINVASYQHGVGYGAWTKIDGFSESVVRFIQEVEQEV</sequence>
<dbReference type="Pfam" id="PF05731">
    <property type="entry name" value="TROVE"/>
    <property type="match status" value="1"/>
</dbReference>
<dbReference type="PANTHER" id="PTHR14202">
    <property type="entry name" value="60 KDA RIBONUCLEOPROTEIN SSA/RO"/>
    <property type="match status" value="1"/>
</dbReference>
<dbReference type="InterPro" id="IPR036465">
    <property type="entry name" value="vWFA_dom_sf"/>
</dbReference>
<keyword evidence="4" id="KW-0479">Metal-binding</keyword>
<dbReference type="RefSeq" id="WP_012436149.1">
    <property type="nucleotide sequence ID" value="NZ_CATWDO010000003.1"/>
</dbReference>
<dbReference type="SUPFAM" id="SSF140864">
    <property type="entry name" value="TROVE domain-like"/>
    <property type="match status" value="1"/>
</dbReference>
<gene>
    <name evidence="8" type="ORF">LMG18095_02271</name>
</gene>
<dbReference type="EMBL" id="CATZAR010000005">
    <property type="protein sequence ID" value="CAJ0792129.1"/>
    <property type="molecule type" value="Genomic_DNA"/>
</dbReference>
<organism evidence="8 9">
    <name type="scientific">Ralstonia thomasii</name>
    <dbReference type="NCBI Taxonomy" id="3058596"/>
    <lineage>
        <taxon>Bacteria</taxon>
        <taxon>Pseudomonadati</taxon>
        <taxon>Pseudomonadota</taxon>
        <taxon>Betaproteobacteria</taxon>
        <taxon>Burkholderiales</taxon>
        <taxon>Burkholderiaceae</taxon>
        <taxon>Ralstonia</taxon>
    </lineage>
</organism>
<comment type="similarity">
    <text evidence="2">Belongs to the Ro 60 kDa family.</text>
</comment>
<comment type="subcellular location">
    <subcellularLocation>
        <location evidence="1">Cytoplasm</location>
    </subcellularLocation>
</comment>
<dbReference type="PANTHER" id="PTHR14202:SF0">
    <property type="entry name" value="RNA-BINDING PROTEIN RO60"/>
    <property type="match status" value="1"/>
</dbReference>
<comment type="caution">
    <text evidence="8">The sequence shown here is derived from an EMBL/GenBank/DDBJ whole genome shotgun (WGS) entry which is preliminary data.</text>
</comment>
<evidence type="ECO:0000256" key="4">
    <source>
        <dbReference type="ARBA" id="ARBA00022723"/>
    </source>
</evidence>
<evidence type="ECO:0000259" key="7">
    <source>
        <dbReference type="PROSITE" id="PS50988"/>
    </source>
</evidence>
<feature type="domain" description="TROVE" evidence="7">
    <location>
        <begin position="13"/>
        <end position="320"/>
    </location>
</feature>
<dbReference type="InterPro" id="IPR008858">
    <property type="entry name" value="TROVE_dom"/>
</dbReference>
<dbReference type="Proteomes" id="UP001189773">
    <property type="component" value="Unassembled WGS sequence"/>
</dbReference>
<protein>
    <recommendedName>
        <fullName evidence="7">TROVE domain-containing protein</fullName>
    </recommendedName>
</protein>
<name>A0ABM9JFP1_9RALS</name>
<dbReference type="InterPro" id="IPR037214">
    <property type="entry name" value="TROVE_dom_sf"/>
</dbReference>
<reference evidence="8 9" key="1">
    <citation type="submission" date="2023-07" db="EMBL/GenBank/DDBJ databases">
        <authorList>
            <person name="Peeters C."/>
        </authorList>
    </citation>
    <scope>NUCLEOTIDE SEQUENCE [LARGE SCALE GENOMIC DNA]</scope>
    <source>
        <strain evidence="8 9">LMG 18095</strain>
    </source>
</reference>
<evidence type="ECO:0000256" key="1">
    <source>
        <dbReference type="ARBA" id="ARBA00004496"/>
    </source>
</evidence>
<keyword evidence="9" id="KW-1185">Reference proteome</keyword>
<keyword evidence="3" id="KW-0963">Cytoplasm</keyword>